<keyword evidence="11" id="KW-0106">Calcium</keyword>
<keyword evidence="12" id="KW-1133">Transmembrane helix</keyword>
<dbReference type="PROSITE" id="PS01186">
    <property type="entry name" value="EGF_2"/>
    <property type="match status" value="2"/>
</dbReference>
<dbReference type="FunFam" id="4.10.400.10:FF:000189">
    <property type="entry name" value="low-density lipoprotein receptor 1"/>
    <property type="match status" value="1"/>
</dbReference>
<dbReference type="FunFam" id="4.10.400.10:FF:000181">
    <property type="entry name" value="Low-density lipoprotein RecePtor related"/>
    <property type="match status" value="1"/>
</dbReference>
<keyword evidence="6" id="KW-0254">Endocytosis</keyword>
<feature type="disulfide bond" evidence="21">
    <location>
        <begin position="1008"/>
        <end position="1020"/>
    </location>
</feature>
<dbReference type="GO" id="GO:0016324">
    <property type="term" value="C:apical plasma membrane"/>
    <property type="evidence" value="ECO:0007669"/>
    <property type="project" value="TreeGrafter"/>
</dbReference>
<dbReference type="InterPro" id="IPR032485">
    <property type="entry name" value="LRP1-like_beta_prop"/>
</dbReference>
<dbReference type="InterPro" id="IPR051221">
    <property type="entry name" value="LDLR-related"/>
</dbReference>
<keyword evidence="4 20" id="KW-0245">EGF-like domain</keyword>
<feature type="disulfide bond" evidence="21">
    <location>
        <begin position="2718"/>
        <end position="2730"/>
    </location>
</feature>
<gene>
    <name evidence="24" type="ORF">SK128_014398</name>
</gene>
<evidence type="ECO:0000256" key="21">
    <source>
        <dbReference type="PROSITE-ProRule" id="PRU00124"/>
    </source>
</evidence>
<feature type="disulfide bond" evidence="21">
    <location>
        <begin position="185"/>
        <end position="200"/>
    </location>
</feature>
<feature type="disulfide bond" evidence="21">
    <location>
        <begin position="1054"/>
        <end position="1072"/>
    </location>
</feature>
<feature type="disulfide bond" evidence="21">
    <location>
        <begin position="96"/>
        <end position="114"/>
    </location>
</feature>
<dbReference type="PANTHER" id="PTHR22722:SF14">
    <property type="entry name" value="MEGALIN, ISOFORM A"/>
    <property type="match status" value="1"/>
</dbReference>
<dbReference type="InterPro" id="IPR018097">
    <property type="entry name" value="EGF_Ca-bd_CS"/>
</dbReference>
<feature type="repeat" description="LDL-receptor class B" evidence="22">
    <location>
        <begin position="2414"/>
        <end position="2454"/>
    </location>
</feature>
<evidence type="ECO:0000259" key="23">
    <source>
        <dbReference type="PROSITE" id="PS50026"/>
    </source>
</evidence>
<feature type="disulfide bond" evidence="21">
    <location>
        <begin position="968"/>
        <end position="980"/>
    </location>
</feature>
<dbReference type="EMBL" id="JAXCGZ010013603">
    <property type="protein sequence ID" value="KAK7072213.1"/>
    <property type="molecule type" value="Genomic_DNA"/>
</dbReference>
<feature type="disulfide bond" evidence="21">
    <location>
        <begin position="146"/>
        <end position="161"/>
    </location>
</feature>
<dbReference type="SMART" id="SM00179">
    <property type="entry name" value="EGF_CA"/>
    <property type="match status" value="3"/>
</dbReference>
<dbReference type="InterPro" id="IPR056588">
    <property type="entry name" value="EGF_LRP2"/>
</dbReference>
<feature type="non-terminal residue" evidence="24">
    <location>
        <position position="1"/>
    </location>
</feature>
<dbReference type="GO" id="GO:0005509">
    <property type="term" value="F:calcium ion binding"/>
    <property type="evidence" value="ECO:0007669"/>
    <property type="project" value="InterPro"/>
</dbReference>
<feature type="disulfide bond" evidence="21">
    <location>
        <begin position="2686"/>
        <end position="2704"/>
    </location>
</feature>
<dbReference type="FunFam" id="2.120.10.30:FF:000241">
    <property type="entry name" value="Low-density lipoprotein receptor-related protein 6"/>
    <property type="match status" value="4"/>
</dbReference>
<feature type="disulfide bond" evidence="21">
    <location>
        <begin position="1047"/>
        <end position="1059"/>
    </location>
</feature>
<evidence type="ECO:0000256" key="8">
    <source>
        <dbReference type="ARBA" id="ARBA00022729"/>
    </source>
</evidence>
<feature type="disulfide bond" evidence="21">
    <location>
        <begin position="1147"/>
        <end position="1162"/>
    </location>
</feature>
<feature type="disulfide bond" evidence="21">
    <location>
        <begin position="2981"/>
        <end position="2993"/>
    </location>
</feature>
<feature type="repeat" description="LDL-receptor class B" evidence="22">
    <location>
        <begin position="1461"/>
        <end position="1503"/>
    </location>
</feature>
<dbReference type="Pfam" id="PF00058">
    <property type="entry name" value="Ldl_recept_b"/>
    <property type="match status" value="4"/>
</dbReference>
<dbReference type="GO" id="GO:0006898">
    <property type="term" value="P:receptor-mediated endocytosis"/>
    <property type="evidence" value="ECO:0007669"/>
    <property type="project" value="TreeGrafter"/>
</dbReference>
<dbReference type="SMART" id="SM00192">
    <property type="entry name" value="LDLa"/>
    <property type="match status" value="23"/>
</dbReference>
<dbReference type="InterPro" id="IPR023415">
    <property type="entry name" value="LDLR_class-A_CS"/>
</dbReference>
<dbReference type="SUPFAM" id="SSF57196">
    <property type="entry name" value="EGF/Laminin"/>
    <property type="match status" value="5"/>
</dbReference>
<feature type="repeat" description="LDL-receptor class B" evidence="22">
    <location>
        <begin position="1506"/>
        <end position="1549"/>
    </location>
</feature>
<dbReference type="Proteomes" id="UP001381693">
    <property type="component" value="Unassembled WGS sequence"/>
</dbReference>
<dbReference type="SMART" id="SM00181">
    <property type="entry name" value="EGF"/>
    <property type="match status" value="13"/>
</dbReference>
<dbReference type="FunFam" id="4.10.400.10:FF:000034">
    <property type="entry name" value="Low-density lipoprotein receptor-related protein 2"/>
    <property type="match status" value="1"/>
</dbReference>
<dbReference type="CDD" id="cd00112">
    <property type="entry name" value="LDLa"/>
    <property type="match status" value="21"/>
</dbReference>
<feature type="disulfide bond" evidence="21">
    <location>
        <begin position="2946"/>
        <end position="2964"/>
    </location>
</feature>
<evidence type="ECO:0000256" key="6">
    <source>
        <dbReference type="ARBA" id="ARBA00022583"/>
    </source>
</evidence>
<name>A0AAN8X101_HALRR</name>
<dbReference type="Gene3D" id="2.10.25.10">
    <property type="entry name" value="Laminin"/>
    <property type="match status" value="3"/>
</dbReference>
<evidence type="ECO:0000256" key="1">
    <source>
        <dbReference type="ARBA" id="ARBA00004251"/>
    </source>
</evidence>
<feature type="disulfide bond" evidence="21">
    <location>
        <begin position="1015"/>
        <end position="1033"/>
    </location>
</feature>
<feature type="disulfide bond" evidence="21">
    <location>
        <begin position="108"/>
        <end position="123"/>
    </location>
</feature>
<dbReference type="Pfam" id="PF24468">
    <property type="entry name" value="EGF_LRP2"/>
    <property type="match status" value="1"/>
</dbReference>
<evidence type="ECO:0000256" key="19">
    <source>
        <dbReference type="ARBA" id="ARBA00046273"/>
    </source>
</evidence>
<feature type="disulfide bond" evidence="21">
    <location>
        <begin position="1027"/>
        <end position="1042"/>
    </location>
</feature>
<keyword evidence="15" id="KW-0675">Receptor</keyword>
<evidence type="ECO:0000256" key="17">
    <source>
        <dbReference type="ARBA" id="ARBA00023180"/>
    </source>
</evidence>
<feature type="disulfide bond" evidence="21">
    <location>
        <begin position="2679"/>
        <end position="2691"/>
    </location>
</feature>
<feature type="disulfide bond" evidence="21">
    <location>
        <begin position="975"/>
        <end position="993"/>
    </location>
</feature>
<dbReference type="PROSITE" id="PS51120">
    <property type="entry name" value="LDLRB"/>
    <property type="match status" value="13"/>
</dbReference>
<keyword evidence="25" id="KW-1185">Reference proteome</keyword>
<keyword evidence="13" id="KW-0472">Membrane</keyword>
<evidence type="ECO:0000256" key="14">
    <source>
        <dbReference type="ARBA" id="ARBA00023157"/>
    </source>
</evidence>
<keyword evidence="5" id="KW-0597">Phosphoprotein</keyword>
<feature type="repeat" description="LDL-receptor class B" evidence="22">
    <location>
        <begin position="2455"/>
        <end position="2501"/>
    </location>
</feature>
<feature type="disulfide bond" evidence="21">
    <location>
        <begin position="1208"/>
        <end position="1220"/>
    </location>
</feature>
<comment type="caution">
    <text evidence="20">Lacks conserved residue(s) required for the propagation of feature annotation.</text>
</comment>
<dbReference type="FunFam" id="4.10.400.10:FF:000011">
    <property type="entry name" value="Low-density lipoprotein receptor-related protein 1"/>
    <property type="match status" value="1"/>
</dbReference>
<dbReference type="FunFam" id="4.10.400.10:FF:000045">
    <property type="entry name" value="Low-density lipoprotein receptor-related protein 2"/>
    <property type="match status" value="1"/>
</dbReference>
<protein>
    <recommendedName>
        <fullName evidence="23">EGF-like domain-containing protein</fullName>
    </recommendedName>
</protein>
<feature type="repeat" description="LDL-receptor class B" evidence="22">
    <location>
        <begin position="2185"/>
        <end position="2226"/>
    </location>
</feature>
<dbReference type="PROSITE" id="PS50026">
    <property type="entry name" value="EGF_3"/>
    <property type="match status" value="1"/>
</dbReference>
<evidence type="ECO:0000256" key="15">
    <source>
        <dbReference type="ARBA" id="ARBA00023170"/>
    </source>
</evidence>
<feature type="disulfide bond" evidence="21">
    <location>
        <begin position="1215"/>
        <end position="1233"/>
    </location>
</feature>
<feature type="non-terminal residue" evidence="24">
    <location>
        <position position="3015"/>
    </location>
</feature>
<dbReference type="InterPro" id="IPR009030">
    <property type="entry name" value="Growth_fac_rcpt_cys_sf"/>
</dbReference>
<keyword evidence="9" id="KW-0677">Repeat</keyword>
<evidence type="ECO:0000256" key="7">
    <source>
        <dbReference type="ARBA" id="ARBA00022692"/>
    </source>
</evidence>
<comment type="caution">
    <text evidence="24">The sequence shown here is derived from an EMBL/GenBank/DDBJ whole genome shotgun (WGS) entry which is preliminary data.</text>
</comment>
<evidence type="ECO:0000256" key="3">
    <source>
        <dbReference type="ARBA" id="ARBA00022475"/>
    </source>
</evidence>
<evidence type="ECO:0000256" key="13">
    <source>
        <dbReference type="ARBA" id="ARBA00023136"/>
    </source>
</evidence>
<feature type="repeat" description="LDL-receptor class B" evidence="22">
    <location>
        <begin position="819"/>
        <end position="861"/>
    </location>
</feature>
<feature type="repeat" description="LDL-receptor class B" evidence="22">
    <location>
        <begin position="2502"/>
        <end position="2543"/>
    </location>
</feature>
<dbReference type="PROSITE" id="PS01209">
    <property type="entry name" value="LDLRA_1"/>
    <property type="match status" value="12"/>
</dbReference>
<dbReference type="PROSITE" id="PS01187">
    <property type="entry name" value="EGF_CA"/>
    <property type="match status" value="2"/>
</dbReference>
<feature type="disulfide bond" evidence="21">
    <location>
        <begin position="2846"/>
        <end position="2858"/>
    </location>
</feature>
<organism evidence="24 25">
    <name type="scientific">Halocaridina rubra</name>
    <name type="common">Hawaiian red shrimp</name>
    <dbReference type="NCBI Taxonomy" id="373956"/>
    <lineage>
        <taxon>Eukaryota</taxon>
        <taxon>Metazoa</taxon>
        <taxon>Ecdysozoa</taxon>
        <taxon>Arthropoda</taxon>
        <taxon>Crustacea</taxon>
        <taxon>Multicrustacea</taxon>
        <taxon>Malacostraca</taxon>
        <taxon>Eumalacostraca</taxon>
        <taxon>Eucarida</taxon>
        <taxon>Decapoda</taxon>
        <taxon>Pleocyemata</taxon>
        <taxon>Caridea</taxon>
        <taxon>Atyoidea</taxon>
        <taxon>Atyidae</taxon>
        <taxon>Halocaridina</taxon>
    </lineage>
</organism>
<dbReference type="Gene3D" id="2.120.10.30">
    <property type="entry name" value="TolB, C-terminal domain"/>
    <property type="match status" value="6"/>
</dbReference>
<dbReference type="InterPro" id="IPR001881">
    <property type="entry name" value="EGF-like_Ca-bd_dom"/>
</dbReference>
<evidence type="ECO:0000256" key="11">
    <source>
        <dbReference type="ARBA" id="ARBA00022837"/>
    </source>
</evidence>
<evidence type="ECO:0000256" key="12">
    <source>
        <dbReference type="ARBA" id="ARBA00022989"/>
    </source>
</evidence>
<dbReference type="PRINTS" id="PR00261">
    <property type="entry name" value="LDLRECEPTOR"/>
</dbReference>
<feature type="disulfide bond" evidence="21">
    <location>
        <begin position="2853"/>
        <end position="2871"/>
    </location>
</feature>
<dbReference type="InterPro" id="IPR000152">
    <property type="entry name" value="EGF-type_Asp/Asn_hydroxyl_site"/>
</dbReference>
<feature type="disulfide bond" evidence="21">
    <location>
        <begin position="2725"/>
        <end position="2743"/>
    </location>
</feature>
<evidence type="ECO:0000256" key="22">
    <source>
        <dbReference type="PROSITE-ProRule" id="PRU00461"/>
    </source>
</evidence>
<dbReference type="GO" id="GO:0043235">
    <property type="term" value="C:receptor complex"/>
    <property type="evidence" value="ECO:0007669"/>
    <property type="project" value="TreeGrafter"/>
</dbReference>
<feature type="disulfide bond" evidence="21">
    <location>
        <begin position="12"/>
        <end position="30"/>
    </location>
</feature>
<feature type="repeat" description="LDL-receptor class B" evidence="22">
    <location>
        <begin position="2141"/>
        <end position="2184"/>
    </location>
</feature>
<dbReference type="InterPro" id="IPR036055">
    <property type="entry name" value="LDL_receptor-like_sf"/>
</dbReference>
<dbReference type="InterPro" id="IPR000033">
    <property type="entry name" value="LDLR_classB_rpt"/>
</dbReference>
<dbReference type="SUPFAM" id="SSF57184">
    <property type="entry name" value="Growth factor receptor domain"/>
    <property type="match status" value="1"/>
</dbReference>
<dbReference type="SUPFAM" id="SSF63825">
    <property type="entry name" value="YWTD domain"/>
    <property type="match status" value="6"/>
</dbReference>
<feature type="disulfide bond" evidence="21">
    <location>
        <begin position="3000"/>
        <end position="3015"/>
    </location>
</feature>
<evidence type="ECO:0000313" key="25">
    <source>
        <dbReference type="Proteomes" id="UP001381693"/>
    </source>
</evidence>
<feature type="repeat" description="LDL-receptor class B" evidence="22">
    <location>
        <begin position="1550"/>
        <end position="1594"/>
    </location>
</feature>
<comment type="subcellular location">
    <subcellularLocation>
        <location evidence="1">Cell membrane</location>
        <topology evidence="1">Single-pass type I membrane protein</topology>
    </subcellularLocation>
    <subcellularLocation>
        <location evidence="19">Endosome lumen</location>
    </subcellularLocation>
    <subcellularLocation>
        <location evidence="18">Membrane</location>
        <location evidence="18">Coated pit</location>
    </subcellularLocation>
</comment>
<keyword evidence="3" id="KW-1003">Cell membrane</keyword>
<dbReference type="FunFam" id="4.10.400.10:FF:000005">
    <property type="entry name" value="low-density lipoprotein receptor-related protein 1B"/>
    <property type="match status" value="2"/>
</dbReference>
<feature type="domain" description="EGF-like" evidence="23">
    <location>
        <begin position="1640"/>
        <end position="1677"/>
    </location>
</feature>
<dbReference type="FunFam" id="2.10.25.10:FF:000009">
    <property type="entry name" value="Low-density lipoprotein receptor isoform 1"/>
    <property type="match status" value="2"/>
</dbReference>
<reference evidence="24 25" key="1">
    <citation type="submission" date="2023-11" db="EMBL/GenBank/DDBJ databases">
        <title>Halocaridina rubra genome assembly.</title>
        <authorList>
            <person name="Smith C."/>
        </authorList>
    </citation>
    <scope>NUCLEOTIDE SEQUENCE [LARGE SCALE GENOMIC DNA]</scope>
    <source>
        <strain evidence="24">EP-1</strain>
        <tissue evidence="24">Whole</tissue>
    </source>
</reference>
<feature type="disulfide bond" evidence="21">
    <location>
        <begin position="89"/>
        <end position="101"/>
    </location>
</feature>
<feature type="disulfide bond" evidence="21">
    <location>
        <begin position="166"/>
        <end position="178"/>
    </location>
</feature>
<feature type="disulfide bond" evidence="21">
    <location>
        <begin position="69"/>
        <end position="84"/>
    </location>
</feature>
<dbReference type="Pfam" id="PF16472">
    <property type="entry name" value="DUF5050"/>
    <property type="match status" value="1"/>
</dbReference>
<evidence type="ECO:0000313" key="24">
    <source>
        <dbReference type="EMBL" id="KAK7072213.1"/>
    </source>
</evidence>
<keyword evidence="7" id="KW-0812">Transmembrane</keyword>
<evidence type="ECO:0000256" key="16">
    <source>
        <dbReference type="ARBA" id="ARBA00023176"/>
    </source>
</evidence>
<dbReference type="PROSITE" id="PS50068">
    <property type="entry name" value="LDLRA_2"/>
    <property type="match status" value="23"/>
</dbReference>
<feature type="disulfide bond" evidence="21">
    <location>
        <begin position="2810"/>
        <end position="2828"/>
    </location>
</feature>
<keyword evidence="16" id="KW-0168">Coated pit</keyword>
<dbReference type="FunFam" id="4.10.400.10:FF:000002">
    <property type="entry name" value="Low-density lipoprotein receptor-related protein 1"/>
    <property type="match status" value="2"/>
</dbReference>
<dbReference type="Gene3D" id="4.10.400.10">
    <property type="entry name" value="Low-density Lipoprotein Receptor"/>
    <property type="match status" value="23"/>
</dbReference>
<sequence length="3015" mass="338107">NPRDCTSSEFKCNNKRCIPIRWLCDYQKDCDDGEDEQQSCPPPECEPEQFACGEYKWNHTFCIPSYQRCDKIDDCSDKSDEEGCYYRVCLKEDHKCGSGLCIPPTKKCDGYFDCRDESDEAGCNITSCAKDKFRCNNKCILNSQKCDHRDDCGDNSDEQDCNFPACHTDQFRCANALCIPRRWRCDGHNDCPDRSDESNCTVIACPESKFLCAKEHRCLEKSQLCDTIRDCDDGSDERTACSAELCPSFGCEYACRASLGGGECYCPPGKQVSNDTRSCIDRDECQEWGHCDQHCANNDGSYKCLCSVGFMIANDGKRCLAVNVTNVPRMALYFTHHDKVLKIQDPDSANPEEEIITNATSAWGLDYHYKKDLLYWSDTETRKVYSKKFRGTDSAVTTLTLPGSLTPGALAVDWVGDNIYVVDILGQKIDVFQLAGEYHAIVLSSNISEPQDIGLDPTKGYMFVADTDRIIRANMDGTNLEAIVGDVIYKASGIAVDVIVKRVFWCDSLLDYIETVKYDGTSRTAIIRGSSNVPAPNRLTLFESKIYWTDSTRQGVVRVDKYDGQQSVKNIYRNQEKTQDPKAIKAVDSLMQHPVHNPCGANKGACDHMCIVTHGSSRLGYRCACDIGYRLNTDQRKCSMVTEFLMYSQQKFIKGQVLDPVSENFNDAINPIVSKTARFVGLDFDARNDYIYYSDVSLDVIYRVKRKGTGRQNLLASQNEGVEGLALDWVSKNLYYIDSRKGTLNVLSTDKPENRKVLLSDLKRPRAIVVHPNKGFVFFSEWDRPANISRAFLDGSTIIPFRNVLLGWPNGLSVDFVTDRIYWCDALLDHVQHAKLDGTDVQTISSQSIKHPFSLVIYEDWLYITDWRRDAILRMNKTDGSQEIIVAQAAESNRMYGIRIYSLKAQDIADHHPCNGNHHCDKFCFPVPDGENSDKLIAKCGCPQGEKLNTNNRTCMVDPEAEPTDPSCTPWDFTCLNGRCIQKSWVCDGDDDCLDNSDEEQNCTKVTCREDEFQCESGRCIPNTFKCDSDNDCGDFSDETGCANVSCETAYFRCDNGRCIPMNWNCDSENDCGDSSDEGNNCANKTCSYYQFTCPSTGACIPQAWVCDGDNDCYDNKDEEDCPPIACTAAQFKCNNQKQCIHESYKCDGIPDCDDSSDEYGCPTGCNADNQFRCERSGICIPKGWKCDGRPDCEDSSDEPKNCGEVTCRSTDFQCNNSRCIFRSWLCDGEDDCGDGSDENNAHACGKPAFRCGSQMWKCPEVEKSCVNISQVCNGQKDCPNGADEGPGCKENDCERAVTECSVACMQTPNGRACTCNKGEKLRDGSDTDCEDINECDPPGVCSQKCINYKGSYECLCSPGYLKDLNGTSCKAINESEAFLVVSNRKSILTADLHQRSLERVPVLVENVVATASEMKNGTLFWSDMRVKQIVKLEKGGGHPEVLIGSGLDLVEGLAYDWITGNIYWVDSRLNVLEVARRDGSNRMILLNKNISQPRGLAVDPLQGARWLFWTDWGENPRIERSSLDGTTRSIIINTKIFWPNGLALDIPNRRVYFADSKLDYIDFCNYDGTGRQQVLSQSHYLLHPHSLSIFEDYVYWTDRQLNRVLSAHKFHGTNESVISHLISQPLSIHVHHKVLQPQEENPCASSPCDHMCLLKQPEGYTCKCRPGYKLQDTKCNLEETPYIMVMKSGQIVDVTLSPGDKGNAGFLTPIVGVENGLQLDYDRQNNRIFWIEAISKDSENGTIYTMDVGGGNKTTYLDLGIIGSPYTMAWDWVGNNMYIGNRVANNIEVLKLDGRNKYQSVILDNNGNSTGVGLPKSMCLDPVNGFLYWLDDGGVGVPPKVGKVGMDGSNPIILYNFTTMKPEFITIDIDTLKLYWSTTNDAKIMSSDVDGNNIKVILDAANNIAKPKALAVHESRLYYLDSIYEKVERVELPNGNNPSILLENESDLRTLKIFKKRPVYASNPCMMGNGGCEHICIPKLTKQRSCRCTTGYIADGEKACKTYDKFAIVSQLEIVRGYSLDGAGEAMTPIAGAGHNVLHVDYHYSKNYIYWIEFNQGGKNGIYRSRPNGTDFEGVIVDGIGSNGIRGIAVDWIANNLYFTNIFPHETYVEVSWLDGTNRMVLKSLTKDAPRELAVNPIKRYLYWIDYGQFPVIGKSQLDGSEWEPIVTSGVSAPRDITVDMFTHDVYWVDSTLDSINKVSFSGGNRQFIRRNLPNPMGIALHNNYVYWIDRNLATIFRASKYAGNMTQPERFKTNMGNLRDIAIFDISNQPSKGDTPCTRLGNGGCAQLCFSLPVENPNPSKFRCECASGILAQDNRSCEEAKEYLVFATRTEIRSLSLDVKSANVPFDTIEGLTNVVGVDFDFKDKQLVFTQIRPHTRIAKVSSRSPTAESIEPILENGINPEGIAYDWTSKKIYWTDSANNSIYAMNFNGSNIVMIIQVERPRGIVLDPCRGHMYFTDWGRLGTSGKIYRSTMAGSFREEVIGDDLSQPSGLAIDYDEEMLYWTDAVKERIERSFLNGTKREVLITATIYPFAITVHRQFIYWTDLQLRGVFRAEKYTGANVVEMVKRLEESPRDIHVISEELQKCDIKPCNINNGGCAQSCIPSVDNTVECKCNTSLQLVNENKMCVPKNYTCDANKFYCATVNKCISRLWACDGSDDCGDNSDEDRNYCTYHTCSPSEFRCKNGRCIFATWKCDHEDDCGDGSDEEECEYPPCAEGEFTCANHRCIPMSQRCNGVNDCKDQHTSDEMSDSCPEVSCPPNHLKCENTTICVEPYWLCDGDDDCGDNSDENKLHCSDRSCPPNSFRCPNHRCIPGTWHCDGDDDCGDGADEPDEYCEKEDRTCFGDLFTCDNGNCVPMIYICDGDNDCLDGSDEDDRHKCNNRKCDEETEFTCNENKQWGRAMCIPRRWVCDGDPDCVDGADENSTLLHCPPPEACSDDEYQCHNKRCIDKDWVCDFDNDCGDGSDEGQDCHSKYRECTADEFSCSNAKCIRKTYHCDGEDDCGDNSDEVGC</sequence>
<feature type="disulfide bond" evidence="21">
    <location>
        <begin position="5"/>
        <end position="17"/>
    </location>
</feature>
<evidence type="ECO:0000256" key="5">
    <source>
        <dbReference type="ARBA" id="ARBA00022553"/>
    </source>
</evidence>
<dbReference type="Pfam" id="PF00057">
    <property type="entry name" value="Ldl_recept_a"/>
    <property type="match status" value="22"/>
</dbReference>
<feature type="repeat" description="LDL-receptor class B" evidence="22">
    <location>
        <begin position="689"/>
        <end position="731"/>
    </location>
</feature>
<dbReference type="GO" id="GO:0031904">
    <property type="term" value="C:endosome lumen"/>
    <property type="evidence" value="ECO:0007669"/>
    <property type="project" value="UniProtKB-SubCell"/>
</dbReference>
<dbReference type="SUPFAM" id="SSF57424">
    <property type="entry name" value="LDL receptor-like module"/>
    <property type="match status" value="19"/>
</dbReference>
<dbReference type="InterPro" id="IPR000742">
    <property type="entry name" value="EGF"/>
</dbReference>
<feature type="disulfide bond" evidence="21">
    <location>
        <begin position="2803"/>
        <end position="2815"/>
    </location>
</feature>
<keyword evidence="14 21" id="KW-1015">Disulfide bond</keyword>
<feature type="disulfide bond" evidence="21">
    <location>
        <begin position="2698"/>
        <end position="2713"/>
    </location>
</feature>
<keyword evidence="8" id="KW-0732">Signal</keyword>
<evidence type="ECO:0000256" key="9">
    <source>
        <dbReference type="ARBA" id="ARBA00022737"/>
    </source>
</evidence>
<keyword evidence="10" id="KW-0967">Endosome</keyword>
<dbReference type="InterPro" id="IPR011042">
    <property type="entry name" value="6-blade_b-propeller_TolB-like"/>
</dbReference>
<proteinExistence type="inferred from homology"/>
<dbReference type="InterPro" id="IPR002172">
    <property type="entry name" value="LDrepeatLR_classA_rpt"/>
</dbReference>
<evidence type="ECO:0000256" key="18">
    <source>
        <dbReference type="ARBA" id="ARBA00037878"/>
    </source>
</evidence>
<dbReference type="PROSITE" id="PS00010">
    <property type="entry name" value="ASX_HYDROXYL"/>
    <property type="match status" value="1"/>
</dbReference>
<comment type="similarity">
    <text evidence="2">Belongs to the LDLR family.</text>
</comment>
<evidence type="ECO:0000256" key="2">
    <source>
        <dbReference type="ARBA" id="ARBA00009939"/>
    </source>
</evidence>
<dbReference type="CDD" id="cd00054">
    <property type="entry name" value="EGF_CA"/>
    <property type="match status" value="1"/>
</dbReference>
<accession>A0AAN8X101</accession>
<feature type="disulfide bond" evidence="21">
    <location>
        <begin position="1107"/>
        <end position="1122"/>
    </location>
</feature>
<feature type="disulfide bond" evidence="21">
    <location>
        <begin position="173"/>
        <end position="191"/>
    </location>
</feature>
<evidence type="ECO:0000256" key="20">
    <source>
        <dbReference type="PROSITE-ProRule" id="PRU00076"/>
    </source>
</evidence>
<evidence type="ECO:0000256" key="10">
    <source>
        <dbReference type="ARBA" id="ARBA00022753"/>
    </source>
</evidence>
<feature type="disulfide bond" evidence="21">
    <location>
        <begin position="2988"/>
        <end position="3006"/>
    </location>
</feature>
<dbReference type="GO" id="GO:0042562">
    <property type="term" value="F:hormone binding"/>
    <property type="evidence" value="ECO:0007669"/>
    <property type="project" value="TreeGrafter"/>
</dbReference>
<feature type="repeat" description="LDL-receptor class B" evidence="22">
    <location>
        <begin position="1418"/>
        <end position="1460"/>
    </location>
</feature>
<feature type="repeat" description="LDL-receptor class B" evidence="22">
    <location>
        <begin position="501"/>
        <end position="545"/>
    </location>
</feature>
<feature type="disulfide bond" evidence="21">
    <location>
        <begin position="2939"/>
        <end position="2951"/>
    </location>
</feature>
<feature type="repeat" description="LDL-receptor class B" evidence="22">
    <location>
        <begin position="1873"/>
        <end position="1917"/>
    </location>
</feature>
<dbReference type="GO" id="GO:0005905">
    <property type="term" value="C:clathrin-coated pit"/>
    <property type="evidence" value="ECO:0007669"/>
    <property type="project" value="UniProtKB-KW"/>
</dbReference>
<dbReference type="PANTHER" id="PTHR22722">
    <property type="entry name" value="LOW-DENSITY LIPOPROTEIN RECEPTOR-RELATED PROTEIN 2-RELATED"/>
    <property type="match status" value="1"/>
</dbReference>
<keyword evidence="17" id="KW-0325">Glycoprotein</keyword>
<dbReference type="FunFam" id="4.10.400.10:FF:000062">
    <property type="entry name" value="Terribly reduced optic lobes, isoform AI"/>
    <property type="match status" value="1"/>
</dbReference>
<evidence type="ECO:0000256" key="4">
    <source>
        <dbReference type="ARBA" id="ARBA00022536"/>
    </source>
</evidence>
<dbReference type="FunFam" id="2.120.10.30:FF:000035">
    <property type="entry name" value="Low-density lipoprotein receptor-related protein 2"/>
    <property type="match status" value="1"/>
</dbReference>
<dbReference type="SMART" id="SM00135">
    <property type="entry name" value="LY"/>
    <property type="match status" value="28"/>
</dbReference>